<dbReference type="EMBL" id="JAYMYS010000005">
    <property type="protein sequence ID" value="KAK7393364.1"/>
    <property type="molecule type" value="Genomic_DNA"/>
</dbReference>
<dbReference type="Proteomes" id="UP001386955">
    <property type="component" value="Unassembled WGS sequence"/>
</dbReference>
<accession>A0AAN9SBV1</accession>
<evidence type="ECO:0000313" key="1">
    <source>
        <dbReference type="EMBL" id="KAK7393364.1"/>
    </source>
</evidence>
<proteinExistence type="predicted"/>
<gene>
    <name evidence="1" type="ORF">VNO78_21917</name>
</gene>
<evidence type="ECO:0000313" key="2">
    <source>
        <dbReference type="Proteomes" id="UP001386955"/>
    </source>
</evidence>
<sequence>MSVDKKIEIERGDSNESVKERKELIFFNDKPEFRMGDFLELLLRHWVMASWEIVKATLNDYGPTIVHPNLLPLLAYYHSRDEKLMLYTYAMRS</sequence>
<comment type="caution">
    <text evidence="1">The sequence shown here is derived from an EMBL/GenBank/DDBJ whole genome shotgun (WGS) entry which is preliminary data.</text>
</comment>
<name>A0AAN9SBV1_PSOTE</name>
<protein>
    <submittedName>
        <fullName evidence="1">Uncharacterized protein</fullName>
    </submittedName>
</protein>
<organism evidence="1 2">
    <name type="scientific">Psophocarpus tetragonolobus</name>
    <name type="common">Winged bean</name>
    <name type="synonym">Dolichos tetragonolobus</name>
    <dbReference type="NCBI Taxonomy" id="3891"/>
    <lineage>
        <taxon>Eukaryota</taxon>
        <taxon>Viridiplantae</taxon>
        <taxon>Streptophyta</taxon>
        <taxon>Embryophyta</taxon>
        <taxon>Tracheophyta</taxon>
        <taxon>Spermatophyta</taxon>
        <taxon>Magnoliopsida</taxon>
        <taxon>eudicotyledons</taxon>
        <taxon>Gunneridae</taxon>
        <taxon>Pentapetalae</taxon>
        <taxon>rosids</taxon>
        <taxon>fabids</taxon>
        <taxon>Fabales</taxon>
        <taxon>Fabaceae</taxon>
        <taxon>Papilionoideae</taxon>
        <taxon>50 kb inversion clade</taxon>
        <taxon>NPAAA clade</taxon>
        <taxon>indigoferoid/millettioid clade</taxon>
        <taxon>Phaseoleae</taxon>
        <taxon>Psophocarpus</taxon>
    </lineage>
</organism>
<dbReference type="AlphaFoldDB" id="A0AAN9SBV1"/>
<keyword evidence="2" id="KW-1185">Reference proteome</keyword>
<reference evidence="1 2" key="1">
    <citation type="submission" date="2024-01" db="EMBL/GenBank/DDBJ databases">
        <title>The genomes of 5 underutilized Papilionoideae crops provide insights into root nodulation and disease resistanc.</title>
        <authorList>
            <person name="Jiang F."/>
        </authorList>
    </citation>
    <scope>NUCLEOTIDE SEQUENCE [LARGE SCALE GENOMIC DNA]</scope>
    <source>
        <strain evidence="1">DUOXIRENSHENG_FW03</strain>
        <tissue evidence="1">Leaves</tissue>
    </source>
</reference>